<protein>
    <submittedName>
        <fullName evidence="2">Uncharacterized protein</fullName>
    </submittedName>
</protein>
<comment type="caution">
    <text evidence="2">The sequence shown here is derived from an EMBL/GenBank/DDBJ whole genome shotgun (WGS) entry which is preliminary data.</text>
</comment>
<proteinExistence type="predicted"/>
<name>A0ABN2TBV5_9ACTN</name>
<evidence type="ECO:0000313" key="3">
    <source>
        <dbReference type="Proteomes" id="UP001501585"/>
    </source>
</evidence>
<feature type="region of interest" description="Disordered" evidence="1">
    <location>
        <begin position="1"/>
        <end position="37"/>
    </location>
</feature>
<organism evidence="2 3">
    <name type="scientific">Nocardiopsis rhodophaea</name>
    <dbReference type="NCBI Taxonomy" id="280238"/>
    <lineage>
        <taxon>Bacteria</taxon>
        <taxon>Bacillati</taxon>
        <taxon>Actinomycetota</taxon>
        <taxon>Actinomycetes</taxon>
        <taxon>Streptosporangiales</taxon>
        <taxon>Nocardiopsidaceae</taxon>
        <taxon>Nocardiopsis</taxon>
    </lineage>
</organism>
<keyword evidence="3" id="KW-1185">Reference proteome</keyword>
<gene>
    <name evidence="2" type="ORF">GCM10009799_34760</name>
</gene>
<reference evidence="2 3" key="1">
    <citation type="journal article" date="2019" name="Int. J. Syst. Evol. Microbiol.">
        <title>The Global Catalogue of Microorganisms (GCM) 10K type strain sequencing project: providing services to taxonomists for standard genome sequencing and annotation.</title>
        <authorList>
            <consortium name="The Broad Institute Genomics Platform"/>
            <consortium name="The Broad Institute Genome Sequencing Center for Infectious Disease"/>
            <person name="Wu L."/>
            <person name="Ma J."/>
        </authorList>
    </citation>
    <scope>NUCLEOTIDE SEQUENCE [LARGE SCALE GENOMIC DNA]</scope>
    <source>
        <strain evidence="2 3">JCM 15313</strain>
    </source>
</reference>
<accession>A0ABN2TBV5</accession>
<evidence type="ECO:0000256" key="1">
    <source>
        <dbReference type="SAM" id="MobiDB-lite"/>
    </source>
</evidence>
<evidence type="ECO:0000313" key="2">
    <source>
        <dbReference type="EMBL" id="GAA2004556.1"/>
    </source>
</evidence>
<dbReference type="EMBL" id="BAAAPC010000015">
    <property type="protein sequence ID" value="GAA2004556.1"/>
    <property type="molecule type" value="Genomic_DNA"/>
</dbReference>
<dbReference type="Proteomes" id="UP001501585">
    <property type="component" value="Unassembled WGS sequence"/>
</dbReference>
<feature type="compositionally biased region" description="Basic and acidic residues" evidence="1">
    <location>
        <begin position="11"/>
        <end position="33"/>
    </location>
</feature>
<sequence>MTSVVEGQYADEDRERAMNTESEEHTIEPDHPWPKSPTSVRIRCNVCMELRFFADRHADDLAGYGPGPHCRSCGRRIEFRCTVCDSLWRPLS</sequence>